<feature type="transmembrane region" description="Helical" evidence="1">
    <location>
        <begin position="100"/>
        <end position="117"/>
    </location>
</feature>
<keyword evidence="1" id="KW-0472">Membrane</keyword>
<dbReference type="AlphaFoldDB" id="A0A285CZM4"/>
<feature type="transmembrane region" description="Helical" evidence="1">
    <location>
        <begin position="36"/>
        <end position="56"/>
    </location>
</feature>
<evidence type="ECO:0000259" key="2">
    <source>
        <dbReference type="Pfam" id="PF02517"/>
    </source>
</evidence>
<feature type="transmembrane region" description="Helical" evidence="1">
    <location>
        <begin position="163"/>
        <end position="182"/>
    </location>
</feature>
<feature type="transmembrane region" description="Helical" evidence="1">
    <location>
        <begin position="77"/>
        <end position="94"/>
    </location>
</feature>
<dbReference type="InterPro" id="IPR003675">
    <property type="entry name" value="Rce1/LyrA-like_dom"/>
</dbReference>
<dbReference type="Proteomes" id="UP000219546">
    <property type="component" value="Unassembled WGS sequence"/>
</dbReference>
<keyword evidence="1" id="KW-0812">Transmembrane</keyword>
<name>A0A285CZM4_9BACI</name>
<reference evidence="3 4" key="1">
    <citation type="submission" date="2017-08" db="EMBL/GenBank/DDBJ databases">
        <authorList>
            <person name="de Groot N.N."/>
        </authorList>
    </citation>
    <scope>NUCLEOTIDE SEQUENCE [LARGE SCALE GENOMIC DNA]</scope>
    <source>
        <strain evidence="3 4">JC228</strain>
    </source>
</reference>
<accession>A0A285CZM4</accession>
<dbReference type="EMBL" id="OAOP01000006">
    <property type="protein sequence ID" value="SNX72518.1"/>
    <property type="molecule type" value="Genomic_DNA"/>
</dbReference>
<feature type="transmembrane region" description="Helical" evidence="1">
    <location>
        <begin position="12"/>
        <end position="30"/>
    </location>
</feature>
<feature type="transmembrane region" description="Helical" evidence="1">
    <location>
        <begin position="138"/>
        <end position="157"/>
    </location>
</feature>
<organism evidence="3 4">
    <name type="scientific">Bacillus oleivorans</name>
    <dbReference type="NCBI Taxonomy" id="1448271"/>
    <lineage>
        <taxon>Bacteria</taxon>
        <taxon>Bacillati</taxon>
        <taxon>Bacillota</taxon>
        <taxon>Bacilli</taxon>
        <taxon>Bacillales</taxon>
        <taxon>Bacillaceae</taxon>
        <taxon>Bacillus</taxon>
    </lineage>
</organism>
<evidence type="ECO:0000256" key="1">
    <source>
        <dbReference type="SAM" id="Phobius"/>
    </source>
</evidence>
<dbReference type="RefSeq" id="WP_097159257.1">
    <property type="nucleotide sequence ID" value="NZ_JBEPMQ010000005.1"/>
</dbReference>
<feature type="transmembrane region" description="Helical" evidence="1">
    <location>
        <begin position="189"/>
        <end position="212"/>
    </location>
</feature>
<proteinExistence type="predicted"/>
<keyword evidence="4" id="KW-1185">Reference proteome</keyword>
<dbReference type="GO" id="GO:0080120">
    <property type="term" value="P:CAAX-box protein maturation"/>
    <property type="evidence" value="ECO:0007669"/>
    <property type="project" value="UniProtKB-ARBA"/>
</dbReference>
<dbReference type="OrthoDB" id="449657at2"/>
<evidence type="ECO:0000313" key="3">
    <source>
        <dbReference type="EMBL" id="SNX72518.1"/>
    </source>
</evidence>
<evidence type="ECO:0000313" key="4">
    <source>
        <dbReference type="Proteomes" id="UP000219546"/>
    </source>
</evidence>
<feature type="domain" description="CAAX prenyl protease 2/Lysostaphin resistance protein A-like" evidence="2">
    <location>
        <begin position="103"/>
        <end position="199"/>
    </location>
</feature>
<sequence length="216" mass="25179">MAVKMKNGHIMIWAPIIVVLISSSSSFIFSTFIQEWAWIPVAIFYWGSIFAFIYFFTTKEERSKWLSRVEGHFGWKIGTVLVGLFPLTILFTNLQLLSESLAATLFWLLFALINPFFEEGFWRGLLLNKLPFQSKFAKVLYSTLFFILSHPLLWGVFSIANRSYMIFVSLLIMSLVWSYAYYRIGSLRWPIFSHFLVDVGNLSVFTFLNLYIPPVM</sequence>
<gene>
    <name evidence="3" type="ORF">SAMN05877753_10693</name>
</gene>
<dbReference type="Pfam" id="PF02517">
    <property type="entry name" value="Rce1-like"/>
    <property type="match status" value="1"/>
</dbReference>
<protein>
    <recommendedName>
        <fullName evidence="2">CAAX prenyl protease 2/Lysostaphin resistance protein A-like domain-containing protein</fullName>
    </recommendedName>
</protein>
<keyword evidence="1" id="KW-1133">Transmembrane helix</keyword>
<dbReference type="GO" id="GO:0004175">
    <property type="term" value="F:endopeptidase activity"/>
    <property type="evidence" value="ECO:0007669"/>
    <property type="project" value="UniProtKB-ARBA"/>
</dbReference>